<evidence type="ECO:0000313" key="2">
    <source>
        <dbReference type="EMBL" id="MCD9645468.1"/>
    </source>
</evidence>
<reference evidence="2 3" key="1">
    <citation type="journal article" date="2021" name="BMC Genomics">
        <title>Datura genome reveals duplications of psychoactive alkaloid biosynthetic genes and high mutation rate following tissue culture.</title>
        <authorList>
            <person name="Rajewski A."/>
            <person name="Carter-House D."/>
            <person name="Stajich J."/>
            <person name="Litt A."/>
        </authorList>
    </citation>
    <scope>NUCLEOTIDE SEQUENCE [LARGE SCALE GENOMIC DNA]</scope>
    <source>
        <strain evidence="2">AR-01</strain>
    </source>
</reference>
<gene>
    <name evidence="2" type="ORF">HAX54_034429</name>
</gene>
<accession>A0ABS8VEN6</accession>
<protein>
    <submittedName>
        <fullName evidence="2">Uncharacterized protein</fullName>
    </submittedName>
</protein>
<sequence length="120" mass="13282">MRGEKREEEDGGEGCGVHRWFPVGGEEEEEERVERIESGRSGFCRGALLGGRGSEGRNRDERERRVGLPEIMVRGEVRRRLPEVMVVQRLCFHGETGEGKGGVGTAAAGLGRGKMKMLTR</sequence>
<name>A0ABS8VEN6_DATST</name>
<dbReference type="Proteomes" id="UP000823775">
    <property type="component" value="Unassembled WGS sequence"/>
</dbReference>
<dbReference type="EMBL" id="JACEIK010004444">
    <property type="protein sequence ID" value="MCD9645468.1"/>
    <property type="molecule type" value="Genomic_DNA"/>
</dbReference>
<feature type="non-terminal residue" evidence="2">
    <location>
        <position position="120"/>
    </location>
</feature>
<keyword evidence="3" id="KW-1185">Reference proteome</keyword>
<evidence type="ECO:0000313" key="3">
    <source>
        <dbReference type="Proteomes" id="UP000823775"/>
    </source>
</evidence>
<feature type="region of interest" description="Disordered" evidence="1">
    <location>
        <begin position="1"/>
        <end position="29"/>
    </location>
</feature>
<organism evidence="2 3">
    <name type="scientific">Datura stramonium</name>
    <name type="common">Jimsonweed</name>
    <name type="synonym">Common thornapple</name>
    <dbReference type="NCBI Taxonomy" id="4076"/>
    <lineage>
        <taxon>Eukaryota</taxon>
        <taxon>Viridiplantae</taxon>
        <taxon>Streptophyta</taxon>
        <taxon>Embryophyta</taxon>
        <taxon>Tracheophyta</taxon>
        <taxon>Spermatophyta</taxon>
        <taxon>Magnoliopsida</taxon>
        <taxon>eudicotyledons</taxon>
        <taxon>Gunneridae</taxon>
        <taxon>Pentapetalae</taxon>
        <taxon>asterids</taxon>
        <taxon>lamiids</taxon>
        <taxon>Solanales</taxon>
        <taxon>Solanaceae</taxon>
        <taxon>Solanoideae</taxon>
        <taxon>Datureae</taxon>
        <taxon>Datura</taxon>
    </lineage>
</organism>
<comment type="caution">
    <text evidence="2">The sequence shown here is derived from an EMBL/GenBank/DDBJ whole genome shotgun (WGS) entry which is preliminary data.</text>
</comment>
<evidence type="ECO:0000256" key="1">
    <source>
        <dbReference type="SAM" id="MobiDB-lite"/>
    </source>
</evidence>
<proteinExistence type="predicted"/>